<evidence type="ECO:0000256" key="10">
    <source>
        <dbReference type="ARBA" id="ARBA00022840"/>
    </source>
</evidence>
<dbReference type="SUPFAM" id="SSF55931">
    <property type="entry name" value="Glutamine synthetase/guanido kinase"/>
    <property type="match status" value="1"/>
</dbReference>
<comment type="catalytic activity">
    <reaction evidence="13">
        <text>L-cysteine + L-glutamate + ATP = gamma-L-glutamyl-L-cysteine + ADP + phosphate + H(+)</text>
        <dbReference type="Rhea" id="RHEA:13285"/>
        <dbReference type="ChEBI" id="CHEBI:15378"/>
        <dbReference type="ChEBI" id="CHEBI:29985"/>
        <dbReference type="ChEBI" id="CHEBI:30616"/>
        <dbReference type="ChEBI" id="CHEBI:35235"/>
        <dbReference type="ChEBI" id="CHEBI:43474"/>
        <dbReference type="ChEBI" id="CHEBI:58173"/>
        <dbReference type="ChEBI" id="CHEBI:456216"/>
        <dbReference type="EC" id="6.3.2.2"/>
    </reaction>
</comment>
<dbReference type="PANTHER" id="PTHR34378">
    <property type="entry name" value="GLUTAMATE--CYSTEINE LIGASE, CHLOROPLASTIC"/>
    <property type="match status" value="1"/>
</dbReference>
<proteinExistence type="evidence at transcript level"/>
<comment type="similarity">
    <text evidence="3 13">Belongs to the carboxylate-amine ligase family. Glutamate--cysteine ligase type 2 subfamily.</text>
</comment>
<sequence>MQSLSGPKGLRSTFVNSYNGAHPRTFSSSLPKLSSHVVAANAPSEGSTEPVSRQDLIEHLRSGCKTRDRWRIGTEHEKLGFNLADNTRMDYEHIKGVFERLQSRFGWEPMTEAGLTIGVKLDGQSVTLEPGGQFELSGAPLTTLHQTCAEVNSHLYQSKTIGEELGIGFLGVGFDPKWSIEQIPVMPKDRYRLMKAYMPTVGTRGLDMMFRTCTIQVNLDFESEQDMIEKFRIGLALQPIAVALFANSPFVEGKPTGFLSTRGDVWTDVDAARTGNLPFVFEPDMSFEKYVDYAMDVPMYFVYRKGQYINALGQSWRDFMEGKLPALPGQRPTMGDWENHLTTIFPEVRLKKFLEMRGADGGPWRMICALPALWVGLIYEPQAQAEALDLISSWSQDDRDYLRNEVPRLGLATPFKGGTVQDVALKVLAIAQGGLDRRGYDEGHFLKQLHVIAESGMSPASHLLQLYGSSWGHSVDPLFKEFMY</sequence>
<evidence type="ECO:0000256" key="11">
    <source>
        <dbReference type="ARBA" id="ARBA00022946"/>
    </source>
</evidence>
<dbReference type="GO" id="GO:0009507">
    <property type="term" value="C:chloroplast"/>
    <property type="evidence" value="ECO:0007669"/>
    <property type="project" value="UniProtKB-SubCell"/>
</dbReference>
<evidence type="ECO:0000256" key="7">
    <source>
        <dbReference type="ARBA" id="ARBA00022640"/>
    </source>
</evidence>
<feature type="disulfide bond" evidence="14">
    <location>
        <begin position="148"/>
        <end position="368"/>
    </location>
</feature>
<dbReference type="GO" id="GO:0006750">
    <property type="term" value="P:glutathione biosynthetic process"/>
    <property type="evidence" value="ECO:0007669"/>
    <property type="project" value="UniProtKB-UniRule"/>
</dbReference>
<protein>
    <recommendedName>
        <fullName evidence="13">Glutamate--cysteine ligase</fullName>
        <ecNumber evidence="13">6.3.2.2</ecNumber>
    </recommendedName>
</protein>
<comment type="subcellular location">
    <subcellularLocation>
        <location evidence="1 13">Plastid</location>
        <location evidence="1 13">Chloroplast</location>
    </subcellularLocation>
</comment>
<dbReference type="UniPathway" id="UPA00142">
    <property type="reaction ID" value="UER00209"/>
</dbReference>
<dbReference type="InterPro" id="IPR014746">
    <property type="entry name" value="Gln_synth/guanido_kin_cat_dom"/>
</dbReference>
<accession>A0A7T3FA08</accession>
<keyword evidence="8" id="KW-0317">Glutathione biosynthesis</keyword>
<comment type="pathway">
    <text evidence="2">Sulfur metabolism; glutathione biosynthesis; glutathione from L-cysteine and L-glutamate: step 1/2.</text>
</comment>
<dbReference type="Pfam" id="PF04107">
    <property type="entry name" value="GCS2"/>
    <property type="match status" value="1"/>
</dbReference>
<dbReference type="Gene3D" id="3.30.590.20">
    <property type="match status" value="1"/>
</dbReference>
<keyword evidence="7" id="KW-0934">Plastid</keyword>
<keyword evidence="6 13" id="KW-0436">Ligase</keyword>
<evidence type="ECO:0000256" key="12">
    <source>
        <dbReference type="ARBA" id="ARBA00023157"/>
    </source>
</evidence>
<dbReference type="AlphaFoldDB" id="A0A7T3FA08"/>
<evidence type="ECO:0000256" key="2">
    <source>
        <dbReference type="ARBA" id="ARBA00005006"/>
    </source>
</evidence>
<dbReference type="InterPro" id="IPR035434">
    <property type="entry name" value="GCL_bact_plant"/>
</dbReference>
<evidence type="ECO:0000256" key="1">
    <source>
        <dbReference type="ARBA" id="ARBA00004229"/>
    </source>
</evidence>
<evidence type="ECO:0000256" key="4">
    <source>
        <dbReference type="ARBA" id="ARBA00011153"/>
    </source>
</evidence>
<evidence type="ECO:0000256" key="5">
    <source>
        <dbReference type="ARBA" id="ARBA00022528"/>
    </source>
</evidence>
<keyword evidence="10 13" id="KW-0067">ATP-binding</keyword>
<evidence type="ECO:0000256" key="3">
    <source>
        <dbReference type="ARBA" id="ARBA00010253"/>
    </source>
</evidence>
<comment type="subunit">
    <text evidence="4">Homodimer or monomer when oxidized or reduced, respectively.</text>
</comment>
<evidence type="ECO:0000256" key="13">
    <source>
        <dbReference type="PIRNR" id="PIRNR017901"/>
    </source>
</evidence>
<dbReference type="GO" id="GO:0005524">
    <property type="term" value="F:ATP binding"/>
    <property type="evidence" value="ECO:0007669"/>
    <property type="project" value="UniProtKB-UniRule"/>
</dbReference>
<dbReference type="GO" id="GO:0004357">
    <property type="term" value="F:glutamate-cysteine ligase activity"/>
    <property type="evidence" value="ECO:0007669"/>
    <property type="project" value="UniProtKB-UniRule"/>
</dbReference>
<organism evidence="15">
    <name type="scientific">Scenedesmus acutus</name>
    <dbReference type="NCBI Taxonomy" id="104103"/>
    <lineage>
        <taxon>Eukaryota</taxon>
        <taxon>Viridiplantae</taxon>
        <taxon>Chlorophyta</taxon>
        <taxon>core chlorophytes</taxon>
        <taxon>Chlorophyceae</taxon>
        <taxon>CS clade</taxon>
        <taxon>Sphaeropleales</taxon>
        <taxon>Scenedesmaceae</taxon>
        <taxon>Scenedesmus</taxon>
    </lineage>
</organism>
<dbReference type="NCBIfam" id="TIGR01436">
    <property type="entry name" value="glu_cys_lig_pln"/>
    <property type="match status" value="1"/>
</dbReference>
<dbReference type="PIRSF" id="PIRSF017901">
    <property type="entry name" value="GCL"/>
    <property type="match status" value="1"/>
</dbReference>
<keyword evidence="11" id="KW-0809">Transit peptide</keyword>
<keyword evidence="12 14" id="KW-1015">Disulfide bond</keyword>
<dbReference type="InterPro" id="IPR011556">
    <property type="entry name" value="Glut_cys_lig_pln_type"/>
</dbReference>
<dbReference type="InterPro" id="IPR006336">
    <property type="entry name" value="GCS2"/>
</dbReference>
<dbReference type="PANTHER" id="PTHR34378:SF1">
    <property type="entry name" value="GLUTAMATE--CYSTEINE LIGASE, CHLOROPLASTIC"/>
    <property type="match status" value="1"/>
</dbReference>
<evidence type="ECO:0000256" key="9">
    <source>
        <dbReference type="ARBA" id="ARBA00022741"/>
    </source>
</evidence>
<evidence type="ECO:0000256" key="6">
    <source>
        <dbReference type="ARBA" id="ARBA00022598"/>
    </source>
</evidence>
<evidence type="ECO:0000313" key="15">
    <source>
        <dbReference type="EMBL" id="QPT54862.1"/>
    </source>
</evidence>
<dbReference type="EC" id="6.3.2.2" evidence="13"/>
<name>A0A7T3FA08_9CHLO</name>
<keyword evidence="9 13" id="KW-0547">Nucleotide-binding</keyword>
<evidence type="ECO:0000256" key="14">
    <source>
        <dbReference type="PIRSR" id="PIRSR017901-50"/>
    </source>
</evidence>
<reference evidence="15" key="1">
    <citation type="journal article" date="2020" name="Plant Sci.">
        <title>Role of DNA methylation in the chromium tolerance of Scenedesmus acutus (Chlorophyceae) and its impact on the sulfate pathway regulation.</title>
        <authorList>
            <person name="Ferrari M."/>
            <person name="Torelli A."/>
            <person name="Marieschi M."/>
            <person name="Cozza R."/>
        </authorList>
    </citation>
    <scope>NUCLEOTIDE SEQUENCE</scope>
    <source>
        <strain evidence="15">S2N</strain>
    </source>
</reference>
<keyword evidence="5 13" id="KW-0150">Chloroplast</keyword>
<evidence type="ECO:0000256" key="8">
    <source>
        <dbReference type="ARBA" id="ARBA00022684"/>
    </source>
</evidence>
<dbReference type="EMBL" id="MT611456">
    <property type="protein sequence ID" value="QPT54862.1"/>
    <property type="molecule type" value="mRNA"/>
</dbReference>